<dbReference type="InterPro" id="IPR036937">
    <property type="entry name" value="Adhesion_dom_fimbrial_sf"/>
</dbReference>
<dbReference type="GO" id="GO:0009289">
    <property type="term" value="C:pilus"/>
    <property type="evidence" value="ECO:0007669"/>
    <property type="project" value="InterPro"/>
</dbReference>
<feature type="signal peptide" evidence="1">
    <location>
        <begin position="1"/>
        <end position="23"/>
    </location>
</feature>
<dbReference type="Gene3D" id="2.60.40.1090">
    <property type="entry name" value="Fimbrial-type adhesion domain"/>
    <property type="match status" value="1"/>
</dbReference>
<proteinExistence type="predicted"/>
<dbReference type="Proteomes" id="UP000601736">
    <property type="component" value="Unassembled WGS sequence"/>
</dbReference>
<dbReference type="SMART" id="SM00972">
    <property type="entry name" value="SCPU"/>
    <property type="match status" value="1"/>
</dbReference>
<evidence type="ECO:0000313" key="4">
    <source>
        <dbReference type="Proteomes" id="UP000601736"/>
    </source>
</evidence>
<feature type="domain" description="Spore coat protein U/FanG" evidence="2">
    <location>
        <begin position="16"/>
        <end position="148"/>
    </location>
</feature>
<dbReference type="AlphaFoldDB" id="A0A8H8YZM8"/>
<feature type="chain" id="PRO_5034883528" evidence="1">
    <location>
        <begin position="24"/>
        <end position="151"/>
    </location>
</feature>
<keyword evidence="1" id="KW-0732">Signal</keyword>
<dbReference type="PANTHER" id="PTHR37089:SF3">
    <property type="entry name" value="EXPORTED PROTEIN"/>
    <property type="match status" value="1"/>
</dbReference>
<keyword evidence="3" id="KW-0167">Capsid protein</keyword>
<dbReference type="InterPro" id="IPR007893">
    <property type="entry name" value="Spore_coat_U/FanG"/>
</dbReference>
<protein>
    <submittedName>
        <fullName evidence="3">Putative Spore Coat Protein U domain protein</fullName>
    </submittedName>
</protein>
<dbReference type="PANTHER" id="PTHR37089">
    <property type="entry name" value="PROTEIN U-RELATED"/>
    <property type="match status" value="1"/>
</dbReference>
<keyword evidence="3" id="KW-0946">Virion</keyword>
<dbReference type="GO" id="GO:0007155">
    <property type="term" value="P:cell adhesion"/>
    <property type="evidence" value="ECO:0007669"/>
    <property type="project" value="InterPro"/>
</dbReference>
<dbReference type="RefSeq" id="WP_181257740.1">
    <property type="nucleotide sequence ID" value="NZ_CAJNAP010000012.1"/>
</dbReference>
<name>A0A8H8YZM8_9PROT</name>
<comment type="caution">
    <text evidence="3">The sequence shown here is derived from an EMBL/GenBank/DDBJ whole genome shotgun (WGS) entry which is preliminary data.</text>
</comment>
<evidence type="ECO:0000259" key="2">
    <source>
        <dbReference type="Pfam" id="PF05229"/>
    </source>
</evidence>
<gene>
    <name evidence="3" type="ORF">NMYAN_20303</name>
</gene>
<sequence length="151" mass="16112">MTKSLQLAALLLLNQLWASSTFALTCTVDSSVLSFGSFNPLTDNTVESTGTISVTCSESVFYTLSLSPGNSGSYSTRSMINSGNYLEYNLFIDAGYSQIWGDGTGGSYTVNGSFPAEGTENHTIYGIIPLFNQRDASVGVYSDTIAVTLTY</sequence>
<dbReference type="EMBL" id="CAJNAP010000012">
    <property type="protein sequence ID" value="CAE6503012.1"/>
    <property type="molecule type" value="Genomic_DNA"/>
</dbReference>
<evidence type="ECO:0000313" key="3">
    <source>
        <dbReference type="EMBL" id="CAE6503012.1"/>
    </source>
</evidence>
<reference evidence="3" key="1">
    <citation type="submission" date="2021-02" db="EMBL/GenBank/DDBJ databases">
        <authorList>
            <person name="Han P."/>
        </authorList>
    </citation>
    <scope>NUCLEOTIDE SEQUENCE</scope>
    <source>
        <strain evidence="3">Nitrosomonas nitrosa 18-3D</strain>
    </source>
</reference>
<organism evidence="3 4">
    <name type="scientific">Nitrosomonas nitrosa</name>
    <dbReference type="NCBI Taxonomy" id="52442"/>
    <lineage>
        <taxon>Bacteria</taxon>
        <taxon>Pseudomonadati</taxon>
        <taxon>Pseudomonadota</taxon>
        <taxon>Betaproteobacteria</taxon>
        <taxon>Nitrosomonadales</taxon>
        <taxon>Nitrosomonadaceae</taxon>
        <taxon>Nitrosomonas</taxon>
    </lineage>
</organism>
<evidence type="ECO:0000256" key="1">
    <source>
        <dbReference type="SAM" id="SignalP"/>
    </source>
</evidence>
<accession>A0A8H8YZM8</accession>
<dbReference type="Pfam" id="PF05229">
    <property type="entry name" value="SCPU"/>
    <property type="match status" value="1"/>
</dbReference>
<dbReference type="InterPro" id="IPR053167">
    <property type="entry name" value="Spore_coat_component"/>
</dbReference>